<evidence type="ECO:0000313" key="23">
    <source>
        <dbReference type="Proteomes" id="UP000001542"/>
    </source>
</evidence>
<evidence type="ECO:0000256" key="10">
    <source>
        <dbReference type="ARBA" id="ARBA00022833"/>
    </source>
</evidence>
<dbReference type="GO" id="GO:0043047">
    <property type="term" value="F:single-stranded telomeric DNA binding"/>
    <property type="evidence" value="ECO:0000318"/>
    <property type="project" value="GO_Central"/>
</dbReference>
<keyword evidence="14" id="KW-0234">DNA repair</keyword>
<evidence type="ECO:0000256" key="14">
    <source>
        <dbReference type="ARBA" id="ARBA00023204"/>
    </source>
</evidence>
<dbReference type="InParanoid" id="A2FAC7"/>
<dbReference type="InterPro" id="IPR038729">
    <property type="entry name" value="Rad50/SbcC_AAA"/>
</dbReference>
<keyword evidence="13 19" id="KW-0175">Coiled coil</keyword>
<dbReference type="GO" id="GO:0051880">
    <property type="term" value="F:G-quadruplex DNA binding"/>
    <property type="evidence" value="ECO:0000318"/>
    <property type="project" value="GO_Central"/>
</dbReference>
<keyword evidence="9" id="KW-0378">Hydrolase</keyword>
<dbReference type="VEuPathDB" id="TrichDB:TVAG_332600"/>
<gene>
    <name evidence="22" type="ORF">TVAG_332540</name>
</gene>
<keyword evidence="10 18" id="KW-0862">Zinc</keyword>
<dbReference type="AlphaFoldDB" id="A2FAC7"/>
<feature type="coiled-coil region" evidence="19">
    <location>
        <begin position="521"/>
        <end position="665"/>
    </location>
</feature>
<feature type="binding site" evidence="18">
    <location>
        <position position="489"/>
    </location>
    <ligand>
        <name>Zn(2+)</name>
        <dbReference type="ChEBI" id="CHEBI:29105"/>
    </ligand>
</feature>
<dbReference type="InterPro" id="IPR013134">
    <property type="entry name" value="Zn_hook_RAD50"/>
</dbReference>
<dbReference type="Gene3D" id="1.10.287.1490">
    <property type="match status" value="1"/>
</dbReference>
<proteinExistence type="inferred from homology"/>
<evidence type="ECO:0000256" key="1">
    <source>
        <dbReference type="ARBA" id="ARBA00001947"/>
    </source>
</evidence>
<feature type="domain" description="Zinc-hook" evidence="21">
    <location>
        <begin position="444"/>
        <end position="543"/>
    </location>
</feature>
<evidence type="ECO:0000256" key="7">
    <source>
        <dbReference type="ARBA" id="ARBA00022741"/>
    </source>
</evidence>
<evidence type="ECO:0000256" key="5">
    <source>
        <dbReference type="ARBA" id="ARBA00022454"/>
    </source>
</evidence>
<dbReference type="SUPFAM" id="SSF57997">
    <property type="entry name" value="Tropomyosin"/>
    <property type="match status" value="1"/>
</dbReference>
<evidence type="ECO:0000256" key="9">
    <source>
        <dbReference type="ARBA" id="ARBA00022801"/>
    </source>
</evidence>
<dbReference type="STRING" id="5722.A2FAC7"/>
<evidence type="ECO:0000256" key="6">
    <source>
        <dbReference type="ARBA" id="ARBA00022723"/>
    </source>
</evidence>
<dbReference type="GO" id="GO:0030870">
    <property type="term" value="C:Mre11 complex"/>
    <property type="evidence" value="ECO:0000318"/>
    <property type="project" value="GO_Central"/>
</dbReference>
<keyword evidence="7" id="KW-0547">Nucleotide-binding</keyword>
<keyword evidence="8" id="KW-0227">DNA damage</keyword>
<dbReference type="GO" id="GO:0003691">
    <property type="term" value="F:double-stranded telomeric DNA binding"/>
    <property type="evidence" value="ECO:0000318"/>
    <property type="project" value="GO_Central"/>
</dbReference>
<organism evidence="22 23">
    <name type="scientific">Trichomonas vaginalis (strain ATCC PRA-98 / G3)</name>
    <dbReference type="NCBI Taxonomy" id="412133"/>
    <lineage>
        <taxon>Eukaryota</taxon>
        <taxon>Metamonada</taxon>
        <taxon>Parabasalia</taxon>
        <taxon>Trichomonadida</taxon>
        <taxon>Trichomonadidae</taxon>
        <taxon>Trichomonas</taxon>
    </lineage>
</organism>
<sequence length="755" mass="88922">MSKLLSLTVKGIRLFNPDPKDESTQTIDLDDKMTLITGPNGSGKTTIFEAIQYALIGVSQENSGGIGLFYDRKVLGKEQYTAECRLKFRGVDNHIYQIVRKRNITDDLNREISQILDEQGKIIYSTKAEIDFQIPRLFGSSKSIIKNVIFCKQFEQTWPIEMAGSKLKERFDKIFGIEAYNKAHDEIYKALKSKISELKEENNVYPLIKKSFDKKKIIEQRITDEQYEISRIKEQMEQIAAEIAEKNEKQTRYNDLNNLISQKEGELKGIIEQIENYKKENCEVTKTLNELGNEEVQIIDELESIKIDINSKNIEINKFKNEIEQLDGEKKEIIKKLESQRSINNQINDNEQKISKNKKEIKSKINEIKELIHEEIDEENFSKIIKEKQKSLNNEENSIRVETDKEKTKYEKSQIELDSKEKSLENKNKTKNDIESDLIENLGSTDFENEYKKYKNEQENLQKLISLDTKSQSIYEEFVSESRSESCQCPLCKRKFKDNSERDEFIKNELEKVLKDLPSKIASNEEKLRKVSEKIESIENLRDKHFIYQQVLEDIPKLEEEIDTLKSKRDQNFEEYQQIKQNYDEIRSKKEKFEHEVIQLKNSIDLLNNDCSSYEENIKRLQSNLSDSIYIESLENSLNNIGVQQDKLKSNIENYQKEIDEKSKKQISLYNMKSKIDRVKVYLNNKEKLNQVTHEIDELHILISEVNDWKDLDKLKTEFGMLKGRKEEKEIALNRDTYELENEFKGIEDNIRENY</sequence>
<dbReference type="GO" id="GO:0000722">
    <property type="term" value="P:telomere maintenance via recombination"/>
    <property type="evidence" value="ECO:0000318"/>
    <property type="project" value="GO_Central"/>
</dbReference>
<keyword evidence="11" id="KW-0067">ATP-binding</keyword>
<reference evidence="22" key="1">
    <citation type="submission" date="2006-10" db="EMBL/GenBank/DDBJ databases">
        <authorList>
            <person name="Amadeo P."/>
            <person name="Zhao Q."/>
            <person name="Wortman J."/>
            <person name="Fraser-Liggett C."/>
            <person name="Carlton J."/>
        </authorList>
    </citation>
    <scope>NUCLEOTIDE SEQUENCE</scope>
    <source>
        <strain evidence="22">G3</strain>
    </source>
</reference>
<evidence type="ECO:0000256" key="19">
    <source>
        <dbReference type="SAM" id="Coils"/>
    </source>
</evidence>
<dbReference type="PANTHER" id="PTHR18867">
    <property type="entry name" value="RAD50"/>
    <property type="match status" value="1"/>
</dbReference>
<dbReference type="GO" id="GO:0070192">
    <property type="term" value="P:chromosome organization involved in meiotic cell cycle"/>
    <property type="evidence" value="ECO:0000318"/>
    <property type="project" value="GO_Central"/>
</dbReference>
<evidence type="ECO:0000256" key="18">
    <source>
        <dbReference type="PROSITE-ProRule" id="PRU00471"/>
    </source>
</evidence>
<evidence type="ECO:0000256" key="17">
    <source>
        <dbReference type="ARBA" id="ARBA00049360"/>
    </source>
</evidence>
<comment type="similarity">
    <text evidence="4">Belongs to the SMC family. RAD50 subfamily.</text>
</comment>
<evidence type="ECO:0000256" key="15">
    <source>
        <dbReference type="ARBA" id="ARBA00023242"/>
    </source>
</evidence>
<dbReference type="KEGG" id="tva:4755937"/>
<dbReference type="GO" id="GO:0005524">
    <property type="term" value="F:ATP binding"/>
    <property type="evidence" value="ECO:0007669"/>
    <property type="project" value="UniProtKB-KW"/>
</dbReference>
<keyword evidence="12" id="KW-0460">Magnesium</keyword>
<dbReference type="Gene3D" id="3.40.50.300">
    <property type="entry name" value="P-loop containing nucleotide triphosphate hydrolases"/>
    <property type="match status" value="1"/>
</dbReference>
<dbReference type="Proteomes" id="UP000001542">
    <property type="component" value="Unassembled WGS sequence"/>
</dbReference>
<evidence type="ECO:0000256" key="12">
    <source>
        <dbReference type="ARBA" id="ARBA00022842"/>
    </source>
</evidence>
<dbReference type="GO" id="GO:0007004">
    <property type="term" value="P:telomere maintenance via telomerase"/>
    <property type="evidence" value="ECO:0000318"/>
    <property type="project" value="GO_Central"/>
</dbReference>
<keyword evidence="16" id="KW-0469">Meiosis</keyword>
<protein>
    <recommendedName>
        <fullName evidence="21">Zinc-hook domain-containing protein</fullName>
    </recommendedName>
</protein>
<comment type="cofactor">
    <cofactor evidence="1">
        <name>Zn(2+)</name>
        <dbReference type="ChEBI" id="CHEBI:29105"/>
    </cofactor>
</comment>
<evidence type="ECO:0000256" key="16">
    <source>
        <dbReference type="ARBA" id="ARBA00023254"/>
    </source>
</evidence>
<evidence type="ECO:0000256" key="11">
    <source>
        <dbReference type="ARBA" id="ARBA00022840"/>
    </source>
</evidence>
<name>A2FAC7_TRIV3</name>
<dbReference type="SUPFAM" id="SSF52540">
    <property type="entry name" value="P-loop containing nucleoside triphosphate hydrolases"/>
    <property type="match status" value="1"/>
</dbReference>
<keyword evidence="23" id="KW-1185">Reference proteome</keyword>
<dbReference type="GO" id="GO:0046872">
    <property type="term" value="F:metal ion binding"/>
    <property type="evidence" value="ECO:0007669"/>
    <property type="project" value="UniProtKB-UniRule"/>
</dbReference>
<feature type="region of interest" description="Disordered" evidence="20">
    <location>
        <begin position="392"/>
        <end position="414"/>
    </location>
</feature>
<evidence type="ECO:0000256" key="2">
    <source>
        <dbReference type="ARBA" id="ARBA00004123"/>
    </source>
</evidence>
<reference evidence="22" key="2">
    <citation type="journal article" date="2007" name="Science">
        <title>Draft genome sequence of the sexually transmitted pathogen Trichomonas vaginalis.</title>
        <authorList>
            <person name="Carlton J.M."/>
            <person name="Hirt R.P."/>
            <person name="Silva J.C."/>
            <person name="Delcher A.L."/>
            <person name="Schatz M."/>
            <person name="Zhao Q."/>
            <person name="Wortman J.R."/>
            <person name="Bidwell S.L."/>
            <person name="Alsmark U.C.M."/>
            <person name="Besteiro S."/>
            <person name="Sicheritz-Ponten T."/>
            <person name="Noel C.J."/>
            <person name="Dacks J.B."/>
            <person name="Foster P.G."/>
            <person name="Simillion C."/>
            <person name="Van de Peer Y."/>
            <person name="Miranda-Saavedra D."/>
            <person name="Barton G.J."/>
            <person name="Westrop G.D."/>
            <person name="Mueller S."/>
            <person name="Dessi D."/>
            <person name="Fiori P.L."/>
            <person name="Ren Q."/>
            <person name="Paulsen I."/>
            <person name="Zhang H."/>
            <person name="Bastida-Corcuera F.D."/>
            <person name="Simoes-Barbosa A."/>
            <person name="Brown M.T."/>
            <person name="Hayes R.D."/>
            <person name="Mukherjee M."/>
            <person name="Okumura C.Y."/>
            <person name="Schneider R."/>
            <person name="Smith A.J."/>
            <person name="Vanacova S."/>
            <person name="Villalvazo M."/>
            <person name="Haas B.J."/>
            <person name="Pertea M."/>
            <person name="Feldblyum T.V."/>
            <person name="Utterback T.R."/>
            <person name="Shu C.L."/>
            <person name="Osoegawa K."/>
            <person name="de Jong P.J."/>
            <person name="Hrdy I."/>
            <person name="Horvathova L."/>
            <person name="Zubacova Z."/>
            <person name="Dolezal P."/>
            <person name="Malik S.B."/>
            <person name="Logsdon J.M. Jr."/>
            <person name="Henze K."/>
            <person name="Gupta A."/>
            <person name="Wang C.C."/>
            <person name="Dunne R.L."/>
            <person name="Upcroft J.A."/>
            <person name="Upcroft P."/>
            <person name="White O."/>
            <person name="Salzberg S.L."/>
            <person name="Tang P."/>
            <person name="Chiu C.-H."/>
            <person name="Lee Y.-S."/>
            <person name="Embley T.M."/>
            <person name="Coombs G.H."/>
            <person name="Mottram J.C."/>
            <person name="Tachezy J."/>
            <person name="Fraser-Liggett C.M."/>
            <person name="Johnson P.J."/>
        </authorList>
    </citation>
    <scope>NUCLEOTIDE SEQUENCE [LARGE SCALE GENOMIC DNA]</scope>
    <source>
        <strain evidence="22">G3</strain>
    </source>
</reference>
<evidence type="ECO:0000256" key="8">
    <source>
        <dbReference type="ARBA" id="ARBA00022763"/>
    </source>
</evidence>
<keyword evidence="15" id="KW-0539">Nucleus</keyword>
<accession>A2FAC7</accession>
<dbReference type="InterPro" id="IPR027417">
    <property type="entry name" value="P-loop_NTPase"/>
</dbReference>
<dbReference type="GO" id="GO:0000794">
    <property type="term" value="C:condensed nuclear chromosome"/>
    <property type="evidence" value="ECO:0000318"/>
    <property type="project" value="GO_Central"/>
</dbReference>
<dbReference type="OMA" id="KENCEVT"/>
<feature type="compositionally biased region" description="Basic and acidic residues" evidence="20">
    <location>
        <begin position="397"/>
        <end position="414"/>
    </location>
</feature>
<dbReference type="PROSITE" id="PS51131">
    <property type="entry name" value="ZN_HOOK"/>
    <property type="match status" value="1"/>
</dbReference>
<keyword evidence="6 18" id="KW-0479">Metal-binding</keyword>
<dbReference type="OrthoDB" id="18797at2759"/>
<comment type="subcellular location">
    <subcellularLocation>
        <location evidence="3">Chromosome</location>
    </subcellularLocation>
    <subcellularLocation>
        <location evidence="2">Nucleus</location>
    </subcellularLocation>
</comment>
<evidence type="ECO:0000256" key="13">
    <source>
        <dbReference type="ARBA" id="ARBA00023054"/>
    </source>
</evidence>
<evidence type="ECO:0000256" key="4">
    <source>
        <dbReference type="ARBA" id="ARBA00009439"/>
    </source>
</evidence>
<dbReference type="FunCoup" id="A2FAC7">
    <property type="interactions" value="613"/>
</dbReference>
<keyword evidence="5" id="KW-0158">Chromosome</keyword>
<dbReference type="PANTHER" id="PTHR18867:SF12">
    <property type="entry name" value="DNA REPAIR PROTEIN RAD50"/>
    <property type="match status" value="1"/>
</dbReference>
<dbReference type="EMBL" id="DS113686">
    <property type="protein sequence ID" value="EAX98144.1"/>
    <property type="molecule type" value="Genomic_DNA"/>
</dbReference>
<dbReference type="RefSeq" id="XP_001311074.1">
    <property type="nucleotide sequence ID" value="XM_001311073.1"/>
</dbReference>
<dbReference type="Pfam" id="PF13476">
    <property type="entry name" value="AAA_23"/>
    <property type="match status" value="1"/>
</dbReference>
<evidence type="ECO:0000256" key="3">
    <source>
        <dbReference type="ARBA" id="ARBA00004286"/>
    </source>
</evidence>
<evidence type="ECO:0000256" key="20">
    <source>
        <dbReference type="SAM" id="MobiDB-lite"/>
    </source>
</evidence>
<feature type="binding site" evidence="18">
    <location>
        <position position="492"/>
    </location>
    <ligand>
        <name>Zn(2+)</name>
        <dbReference type="ChEBI" id="CHEBI:29105"/>
    </ligand>
</feature>
<evidence type="ECO:0000259" key="21">
    <source>
        <dbReference type="PROSITE" id="PS51131"/>
    </source>
</evidence>
<evidence type="ECO:0000313" key="22">
    <source>
        <dbReference type="EMBL" id="EAX98144.1"/>
    </source>
</evidence>
<dbReference type="VEuPathDB" id="TrichDB:TVAGG3_0916770"/>
<dbReference type="GO" id="GO:0006302">
    <property type="term" value="P:double-strand break repair"/>
    <property type="evidence" value="ECO:0000318"/>
    <property type="project" value="GO_Central"/>
</dbReference>
<comment type="catalytic activity">
    <reaction evidence="17">
        <text>ATP + H2O = ADP + phosphate + H(+)</text>
        <dbReference type="Rhea" id="RHEA:13065"/>
        <dbReference type="ChEBI" id="CHEBI:15377"/>
        <dbReference type="ChEBI" id="CHEBI:15378"/>
        <dbReference type="ChEBI" id="CHEBI:30616"/>
        <dbReference type="ChEBI" id="CHEBI:43474"/>
        <dbReference type="ChEBI" id="CHEBI:456216"/>
    </reaction>
</comment>
<dbReference type="eggNOG" id="KOG0962">
    <property type="taxonomic scope" value="Eukaryota"/>
</dbReference>